<organism evidence="2 3">
    <name type="scientific">Prunus persica</name>
    <name type="common">Peach</name>
    <name type="synonym">Amygdalus persica</name>
    <dbReference type="NCBI Taxonomy" id="3760"/>
    <lineage>
        <taxon>Eukaryota</taxon>
        <taxon>Viridiplantae</taxon>
        <taxon>Streptophyta</taxon>
        <taxon>Embryophyta</taxon>
        <taxon>Tracheophyta</taxon>
        <taxon>Spermatophyta</taxon>
        <taxon>Magnoliopsida</taxon>
        <taxon>eudicotyledons</taxon>
        <taxon>Gunneridae</taxon>
        <taxon>Pentapetalae</taxon>
        <taxon>rosids</taxon>
        <taxon>fabids</taxon>
        <taxon>Rosales</taxon>
        <taxon>Rosaceae</taxon>
        <taxon>Amygdaloideae</taxon>
        <taxon>Amygdaleae</taxon>
        <taxon>Prunus</taxon>
    </lineage>
</organism>
<dbReference type="NCBIfam" id="TIGR01640">
    <property type="entry name" value="F_box_assoc_1"/>
    <property type="match status" value="1"/>
</dbReference>
<dbReference type="InterPro" id="IPR006527">
    <property type="entry name" value="F-box-assoc_dom_typ1"/>
</dbReference>
<evidence type="ECO:0000259" key="1">
    <source>
        <dbReference type="Pfam" id="PF07734"/>
    </source>
</evidence>
<accession>A0A251NVB3</accession>
<evidence type="ECO:0000313" key="3">
    <source>
        <dbReference type="Proteomes" id="UP000006882"/>
    </source>
</evidence>
<reference evidence="2 3" key="1">
    <citation type="journal article" date="2013" name="Nat. Genet.">
        <title>The high-quality draft genome of peach (Prunus persica) identifies unique patterns of genetic diversity, domestication and genome evolution.</title>
        <authorList>
            <consortium name="International Peach Genome Initiative"/>
            <person name="Verde I."/>
            <person name="Abbott A.G."/>
            <person name="Scalabrin S."/>
            <person name="Jung S."/>
            <person name="Shu S."/>
            <person name="Marroni F."/>
            <person name="Zhebentyayeva T."/>
            <person name="Dettori M.T."/>
            <person name="Grimwood J."/>
            <person name="Cattonaro F."/>
            <person name="Zuccolo A."/>
            <person name="Rossini L."/>
            <person name="Jenkins J."/>
            <person name="Vendramin E."/>
            <person name="Meisel L.A."/>
            <person name="Decroocq V."/>
            <person name="Sosinski B."/>
            <person name="Prochnik S."/>
            <person name="Mitros T."/>
            <person name="Policriti A."/>
            <person name="Cipriani G."/>
            <person name="Dondini L."/>
            <person name="Ficklin S."/>
            <person name="Goodstein D.M."/>
            <person name="Xuan P."/>
            <person name="Del Fabbro C."/>
            <person name="Aramini V."/>
            <person name="Copetti D."/>
            <person name="Gonzalez S."/>
            <person name="Horner D.S."/>
            <person name="Falchi R."/>
            <person name="Lucas S."/>
            <person name="Mica E."/>
            <person name="Maldonado J."/>
            <person name="Lazzari B."/>
            <person name="Bielenberg D."/>
            <person name="Pirona R."/>
            <person name="Miculan M."/>
            <person name="Barakat A."/>
            <person name="Testolin R."/>
            <person name="Stella A."/>
            <person name="Tartarini S."/>
            <person name="Tonutti P."/>
            <person name="Arus P."/>
            <person name="Orellana A."/>
            <person name="Wells C."/>
            <person name="Main D."/>
            <person name="Vizzotto G."/>
            <person name="Silva H."/>
            <person name="Salamini F."/>
            <person name="Schmutz J."/>
            <person name="Morgante M."/>
            <person name="Rokhsar D.S."/>
        </authorList>
    </citation>
    <scope>NUCLEOTIDE SEQUENCE [LARGE SCALE GENOMIC DNA]</scope>
    <source>
        <strain evidence="3">cv. Nemared</strain>
    </source>
</reference>
<sequence length="152" mass="16872">MVCFVLELMKAFSCLCATLFWGSTSPFHLLIETTSGLLLDLVFALGPMCTRCLNNPDTEAEIYTIGAGGAWRSIGPPPPGDFNNLLFNNFLHGAVHWIPYGGRSTSSQVIQSFDFEREQFRPLSLPSLLAKNEFLYSLTLEVLGGNKIEFLF</sequence>
<evidence type="ECO:0000313" key="2">
    <source>
        <dbReference type="EMBL" id="ONI02710.1"/>
    </source>
</evidence>
<protein>
    <recommendedName>
        <fullName evidence="1">F-box associated beta-propeller type 1 domain-containing protein</fullName>
    </recommendedName>
</protein>
<feature type="domain" description="F-box associated beta-propeller type 1" evidence="1">
    <location>
        <begin position="54"/>
        <end position="151"/>
    </location>
</feature>
<dbReference type="AlphaFoldDB" id="A0A251NVB3"/>
<name>A0A251NVB3_PRUPE</name>
<dbReference type="Proteomes" id="UP000006882">
    <property type="component" value="Chromosome G6"/>
</dbReference>
<gene>
    <name evidence="2" type="ORF">PRUPE_6G217100</name>
</gene>
<proteinExistence type="predicted"/>
<dbReference type="EMBL" id="CM007656">
    <property type="protein sequence ID" value="ONI02710.1"/>
    <property type="molecule type" value="Genomic_DNA"/>
</dbReference>
<dbReference type="Gramene" id="ONI02710">
    <property type="protein sequence ID" value="ONI02710"/>
    <property type="gene ID" value="PRUPE_6G217100"/>
</dbReference>
<dbReference type="InterPro" id="IPR017451">
    <property type="entry name" value="F-box-assoc_interact_dom"/>
</dbReference>
<dbReference type="Pfam" id="PF07734">
    <property type="entry name" value="FBA_1"/>
    <property type="match status" value="1"/>
</dbReference>
<keyword evidence="3" id="KW-1185">Reference proteome</keyword>